<organism evidence="9 10">
    <name type="scientific">Algoriphagus zhangzhouensis</name>
    <dbReference type="NCBI Taxonomy" id="1073327"/>
    <lineage>
        <taxon>Bacteria</taxon>
        <taxon>Pseudomonadati</taxon>
        <taxon>Bacteroidota</taxon>
        <taxon>Cytophagia</taxon>
        <taxon>Cytophagales</taxon>
        <taxon>Cyclobacteriaceae</taxon>
        <taxon>Algoriphagus</taxon>
    </lineage>
</organism>
<feature type="transmembrane region" description="Helical" evidence="8">
    <location>
        <begin position="238"/>
        <end position="257"/>
    </location>
</feature>
<dbReference type="AlphaFoldDB" id="A0A1M7ZAN5"/>
<feature type="transmembrane region" description="Helical" evidence="8">
    <location>
        <begin position="98"/>
        <end position="119"/>
    </location>
</feature>
<keyword evidence="7 8" id="KW-0472">Membrane</keyword>
<feature type="transmembrane region" description="Helical" evidence="8">
    <location>
        <begin position="269"/>
        <end position="289"/>
    </location>
</feature>
<evidence type="ECO:0000256" key="2">
    <source>
        <dbReference type="ARBA" id="ARBA00005658"/>
    </source>
</evidence>
<comment type="similarity">
    <text evidence="2">Belongs to the BCCT transporter (TC 2.A.15) family.</text>
</comment>
<keyword evidence="6 8" id="KW-1133">Transmembrane helix</keyword>
<dbReference type="RefSeq" id="WP_317129063.1">
    <property type="nucleotide sequence ID" value="NZ_SORH01000002.1"/>
</dbReference>
<feature type="transmembrane region" description="Helical" evidence="8">
    <location>
        <begin position="59"/>
        <end position="78"/>
    </location>
</feature>
<feature type="transmembrane region" description="Helical" evidence="8">
    <location>
        <begin position="155"/>
        <end position="173"/>
    </location>
</feature>
<evidence type="ECO:0000256" key="6">
    <source>
        <dbReference type="ARBA" id="ARBA00022989"/>
    </source>
</evidence>
<sequence length="512" mass="55838">MIIESSKSAQPSFFKSIQPWVFFPSAALILIFVTLTLIFQESVGSLFESLQALISQDFGWLYVIAVNVVLVFCIFLGFGKFKTIRLGGPKAKPEFSTFAWLSMLFNAGIGLVLMFYAVAEPISHFTNPPIGEAGTLTAAKNALNLSYLHWGLHGWGVYALMGLAIAFFTYNRGLPLGVRWILYPILGDKLKGPIGHFIDTMAVVATMFGLATTLGLGIQHINSGMNYLFGVKESPEVQVILIGIITICATISVVSGLHNGIQLLSKIASFMAIILMAFMLIVGPTLFIIGSTVQSTGFYIQSLIGTATWMEIFQGTHWMDGWTFFYWAWWFAWAPFVGLFIARISKGRTIREFILGVLLGPTAASIVWISIFGSTAFHVELFGAGGISEAVQENINTGLYTLLQMFPLPYVSILFVVMAGVIFFVTSSDSGSLVIDFITSGGKDDTPVKLRIFWALTEGAVASVLVLGGGLIALQTGSLVTGLPVCVLMLLVCYSVNKALKKYMEEKKESQE</sequence>
<proteinExistence type="inferred from homology"/>
<evidence type="ECO:0000256" key="5">
    <source>
        <dbReference type="ARBA" id="ARBA00022692"/>
    </source>
</evidence>
<feature type="transmembrane region" description="Helical" evidence="8">
    <location>
        <begin position="324"/>
        <end position="341"/>
    </location>
</feature>
<dbReference type="NCBIfam" id="TIGR00842">
    <property type="entry name" value="bcct"/>
    <property type="match status" value="1"/>
</dbReference>
<keyword evidence="5 8" id="KW-0812">Transmembrane</keyword>
<dbReference type="Proteomes" id="UP000184609">
    <property type="component" value="Unassembled WGS sequence"/>
</dbReference>
<keyword evidence="4" id="KW-1003">Cell membrane</keyword>
<evidence type="ECO:0000256" key="1">
    <source>
        <dbReference type="ARBA" id="ARBA00004651"/>
    </source>
</evidence>
<dbReference type="EMBL" id="FRXN01000002">
    <property type="protein sequence ID" value="SHO61869.1"/>
    <property type="molecule type" value="Genomic_DNA"/>
</dbReference>
<dbReference type="PANTHER" id="PTHR30047:SF7">
    <property type="entry name" value="HIGH-AFFINITY CHOLINE TRANSPORT PROTEIN"/>
    <property type="match status" value="1"/>
</dbReference>
<dbReference type="Pfam" id="PF02028">
    <property type="entry name" value="BCCT"/>
    <property type="match status" value="1"/>
</dbReference>
<feature type="transmembrane region" description="Helical" evidence="8">
    <location>
        <begin position="452"/>
        <end position="473"/>
    </location>
</feature>
<dbReference type="GO" id="GO:0022857">
    <property type="term" value="F:transmembrane transporter activity"/>
    <property type="evidence" value="ECO:0007669"/>
    <property type="project" value="InterPro"/>
</dbReference>
<evidence type="ECO:0000256" key="3">
    <source>
        <dbReference type="ARBA" id="ARBA00022448"/>
    </source>
</evidence>
<evidence type="ECO:0000313" key="10">
    <source>
        <dbReference type="Proteomes" id="UP000184609"/>
    </source>
</evidence>
<reference evidence="10" key="1">
    <citation type="submission" date="2016-12" db="EMBL/GenBank/DDBJ databases">
        <authorList>
            <person name="Varghese N."/>
            <person name="Submissions S."/>
        </authorList>
    </citation>
    <scope>NUCLEOTIDE SEQUENCE [LARGE SCALE GENOMIC DNA]</scope>
    <source>
        <strain evidence="10">DSM 25035</strain>
    </source>
</reference>
<accession>A0A1M7ZAN5</accession>
<keyword evidence="10" id="KW-1185">Reference proteome</keyword>
<evidence type="ECO:0000313" key="9">
    <source>
        <dbReference type="EMBL" id="SHO61869.1"/>
    </source>
</evidence>
<protein>
    <submittedName>
        <fullName evidence="9">Choline/glycine/proline betaine transport protein</fullName>
    </submittedName>
</protein>
<dbReference type="GO" id="GO:0005886">
    <property type="term" value="C:plasma membrane"/>
    <property type="evidence" value="ECO:0007669"/>
    <property type="project" value="UniProtKB-SubCell"/>
</dbReference>
<gene>
    <name evidence="9" type="ORF">SAMN04488108_1638</name>
</gene>
<comment type="subcellular location">
    <subcellularLocation>
        <location evidence="1">Cell membrane</location>
        <topology evidence="1">Multi-pass membrane protein</topology>
    </subcellularLocation>
</comment>
<feature type="transmembrane region" description="Helical" evidence="8">
    <location>
        <begin position="479"/>
        <end position="497"/>
    </location>
</feature>
<feature type="transmembrane region" description="Helical" evidence="8">
    <location>
        <begin position="408"/>
        <end position="426"/>
    </location>
</feature>
<evidence type="ECO:0000256" key="4">
    <source>
        <dbReference type="ARBA" id="ARBA00022475"/>
    </source>
</evidence>
<feature type="transmembrane region" description="Helical" evidence="8">
    <location>
        <begin position="194"/>
        <end position="218"/>
    </location>
</feature>
<evidence type="ECO:0000256" key="8">
    <source>
        <dbReference type="SAM" id="Phobius"/>
    </source>
</evidence>
<name>A0A1M7ZAN5_9BACT</name>
<feature type="transmembrane region" description="Helical" evidence="8">
    <location>
        <begin position="353"/>
        <end position="373"/>
    </location>
</feature>
<feature type="transmembrane region" description="Helical" evidence="8">
    <location>
        <begin position="20"/>
        <end position="39"/>
    </location>
</feature>
<keyword evidence="3" id="KW-0813">Transport</keyword>
<dbReference type="InterPro" id="IPR000060">
    <property type="entry name" value="BCCT_transptr"/>
</dbReference>
<evidence type="ECO:0000256" key="7">
    <source>
        <dbReference type="ARBA" id="ARBA00023136"/>
    </source>
</evidence>
<dbReference type="PANTHER" id="PTHR30047">
    <property type="entry name" value="HIGH-AFFINITY CHOLINE TRANSPORT PROTEIN-RELATED"/>
    <property type="match status" value="1"/>
</dbReference>